<protein>
    <submittedName>
        <fullName evidence="2">Uncharacterized protein</fullName>
    </submittedName>
</protein>
<name>A0AAD7WBP9_9TELE</name>
<evidence type="ECO:0000313" key="3">
    <source>
        <dbReference type="Proteomes" id="UP001221898"/>
    </source>
</evidence>
<feature type="compositionally biased region" description="Basic and acidic residues" evidence="1">
    <location>
        <begin position="16"/>
        <end position="31"/>
    </location>
</feature>
<gene>
    <name evidence="2" type="ORF">AAFF_G00095080</name>
</gene>
<organism evidence="2 3">
    <name type="scientific">Aldrovandia affinis</name>
    <dbReference type="NCBI Taxonomy" id="143900"/>
    <lineage>
        <taxon>Eukaryota</taxon>
        <taxon>Metazoa</taxon>
        <taxon>Chordata</taxon>
        <taxon>Craniata</taxon>
        <taxon>Vertebrata</taxon>
        <taxon>Euteleostomi</taxon>
        <taxon>Actinopterygii</taxon>
        <taxon>Neopterygii</taxon>
        <taxon>Teleostei</taxon>
        <taxon>Notacanthiformes</taxon>
        <taxon>Halosauridae</taxon>
        <taxon>Aldrovandia</taxon>
    </lineage>
</organism>
<comment type="caution">
    <text evidence="2">The sequence shown here is derived from an EMBL/GenBank/DDBJ whole genome shotgun (WGS) entry which is preliminary data.</text>
</comment>
<feature type="region of interest" description="Disordered" evidence="1">
    <location>
        <begin position="1"/>
        <end position="48"/>
    </location>
</feature>
<dbReference type="EMBL" id="JAINUG010000160">
    <property type="protein sequence ID" value="KAJ8391241.1"/>
    <property type="molecule type" value="Genomic_DNA"/>
</dbReference>
<dbReference type="Proteomes" id="UP001221898">
    <property type="component" value="Unassembled WGS sequence"/>
</dbReference>
<accession>A0AAD7WBP9</accession>
<proteinExistence type="predicted"/>
<keyword evidence="3" id="KW-1185">Reference proteome</keyword>
<sequence length="79" mass="8534">MTTGGLGAPGPRPTARSHELSVEADGSEHQPRKNGMRRPEPGGFIRTPGRSFRARMFWSGAKPAALCAYLLQLGLTQSR</sequence>
<dbReference type="AlphaFoldDB" id="A0AAD7WBP9"/>
<evidence type="ECO:0000256" key="1">
    <source>
        <dbReference type="SAM" id="MobiDB-lite"/>
    </source>
</evidence>
<reference evidence="2" key="1">
    <citation type="journal article" date="2023" name="Science">
        <title>Genome structures resolve the early diversification of teleost fishes.</title>
        <authorList>
            <person name="Parey E."/>
            <person name="Louis A."/>
            <person name="Montfort J."/>
            <person name="Bouchez O."/>
            <person name="Roques C."/>
            <person name="Iampietro C."/>
            <person name="Lluch J."/>
            <person name="Castinel A."/>
            <person name="Donnadieu C."/>
            <person name="Desvignes T."/>
            <person name="Floi Bucao C."/>
            <person name="Jouanno E."/>
            <person name="Wen M."/>
            <person name="Mejri S."/>
            <person name="Dirks R."/>
            <person name="Jansen H."/>
            <person name="Henkel C."/>
            <person name="Chen W.J."/>
            <person name="Zahm M."/>
            <person name="Cabau C."/>
            <person name="Klopp C."/>
            <person name="Thompson A.W."/>
            <person name="Robinson-Rechavi M."/>
            <person name="Braasch I."/>
            <person name="Lecointre G."/>
            <person name="Bobe J."/>
            <person name="Postlethwait J.H."/>
            <person name="Berthelot C."/>
            <person name="Roest Crollius H."/>
            <person name="Guiguen Y."/>
        </authorList>
    </citation>
    <scope>NUCLEOTIDE SEQUENCE</scope>
    <source>
        <strain evidence="2">NC1722</strain>
    </source>
</reference>
<evidence type="ECO:0000313" key="2">
    <source>
        <dbReference type="EMBL" id="KAJ8391241.1"/>
    </source>
</evidence>